<reference evidence="5 6" key="1">
    <citation type="submission" date="2014-11" db="EMBL/GenBank/DDBJ databases">
        <title>Pan-genome of Gallibacterium spp.</title>
        <authorList>
            <person name="Kudirkiene E."/>
            <person name="Bojesen A.M."/>
        </authorList>
    </citation>
    <scope>NUCLEOTIDE SEQUENCE [LARGE SCALE GENOMIC DNA]</scope>
    <source>
        <strain evidence="5 6">F 279</strain>
    </source>
</reference>
<dbReference type="EMBL" id="JTJO01000006">
    <property type="protein sequence ID" value="OBX00877.1"/>
    <property type="molecule type" value="Genomic_DNA"/>
</dbReference>
<gene>
    <name evidence="5" type="ORF">QV03_01365</name>
</gene>
<keyword evidence="3" id="KW-0378">Hydrolase</keyword>
<keyword evidence="2" id="KW-0645">Protease</keyword>
<keyword evidence="1" id="KW-1188">Viral release from host cell</keyword>
<dbReference type="SUPFAM" id="SSF50789">
    <property type="entry name" value="Herpes virus serine proteinase, assemblin"/>
    <property type="match status" value="1"/>
</dbReference>
<evidence type="ECO:0000256" key="2">
    <source>
        <dbReference type="ARBA" id="ARBA00022670"/>
    </source>
</evidence>
<sequence>MTSRTKDLLFKAEAIKEDGFFSGYCNVFDVKDAYDEIVRKGAFLDSIKMWKEQSKMPPVLWNHDRNQPIGVWTQLKEDEKGLYGEGRLLINDVAKAKEVHALMMAGAIDGLSIGYRVNKWTYDEKEDSTELLAIELREISVVTFPANEASRVEKVKSVLEKGRLPTLAEFEKALRDLGFSQKQAVTVASYGLKKLIQGEPEEKSLSNALNIIKSITGEH</sequence>
<dbReference type="InterPro" id="IPR006433">
    <property type="entry name" value="Prohead_protease"/>
</dbReference>
<dbReference type="AlphaFoldDB" id="A0A1A7PGQ1"/>
<protein>
    <submittedName>
        <fullName evidence="5">Peptidase U35</fullName>
    </submittedName>
</protein>
<comment type="caution">
    <text evidence="5">The sequence shown here is derived from an EMBL/GenBank/DDBJ whole genome shotgun (WGS) entry which is preliminary data.</text>
</comment>
<dbReference type="Pfam" id="PF04586">
    <property type="entry name" value="Peptidase_S78"/>
    <property type="match status" value="1"/>
</dbReference>
<dbReference type="OrthoDB" id="9804926at2"/>
<evidence type="ECO:0000313" key="6">
    <source>
        <dbReference type="Proteomes" id="UP000092643"/>
    </source>
</evidence>
<proteinExistence type="predicted"/>
<evidence type="ECO:0000256" key="3">
    <source>
        <dbReference type="ARBA" id="ARBA00022801"/>
    </source>
</evidence>
<evidence type="ECO:0000259" key="4">
    <source>
        <dbReference type="Pfam" id="PF04586"/>
    </source>
</evidence>
<evidence type="ECO:0000256" key="1">
    <source>
        <dbReference type="ARBA" id="ARBA00022612"/>
    </source>
</evidence>
<dbReference type="InterPro" id="IPR054613">
    <property type="entry name" value="Peptidase_S78_dom"/>
</dbReference>
<dbReference type="RefSeq" id="WP_065231873.1">
    <property type="nucleotide sequence ID" value="NZ_JTJN01000001.1"/>
</dbReference>
<dbReference type="GO" id="GO:0008233">
    <property type="term" value="F:peptidase activity"/>
    <property type="evidence" value="ECO:0007669"/>
    <property type="project" value="UniProtKB-KW"/>
</dbReference>
<dbReference type="NCBIfam" id="TIGR01543">
    <property type="entry name" value="proheadase_HK97"/>
    <property type="match status" value="1"/>
</dbReference>
<accession>A0A1A7PGQ1</accession>
<organism evidence="5 6">
    <name type="scientific">Gallibacterium anatis</name>
    <dbReference type="NCBI Taxonomy" id="750"/>
    <lineage>
        <taxon>Bacteria</taxon>
        <taxon>Pseudomonadati</taxon>
        <taxon>Pseudomonadota</taxon>
        <taxon>Gammaproteobacteria</taxon>
        <taxon>Pasteurellales</taxon>
        <taxon>Pasteurellaceae</taxon>
        <taxon>Gallibacterium</taxon>
    </lineage>
</organism>
<dbReference type="GO" id="GO:0006508">
    <property type="term" value="P:proteolysis"/>
    <property type="evidence" value="ECO:0007669"/>
    <property type="project" value="UniProtKB-KW"/>
</dbReference>
<dbReference type="PATRIC" id="fig|750.21.peg.40"/>
<name>A0A1A7PGQ1_9PAST</name>
<dbReference type="Proteomes" id="UP000092643">
    <property type="component" value="Unassembled WGS sequence"/>
</dbReference>
<feature type="domain" description="Prohead serine protease" evidence="4">
    <location>
        <begin position="17"/>
        <end position="159"/>
    </location>
</feature>
<evidence type="ECO:0000313" key="5">
    <source>
        <dbReference type="EMBL" id="OBX00877.1"/>
    </source>
</evidence>